<gene>
    <name evidence="3" type="ORF">Aspvir_008077</name>
</gene>
<dbReference type="PANTHER" id="PTHR21310:SF55">
    <property type="entry name" value="AMINOGLYCOSIDE PHOSPHOTRANSFERASE DOMAIN-CONTAINING PROTEIN"/>
    <property type="match status" value="1"/>
</dbReference>
<evidence type="ECO:0000259" key="2">
    <source>
        <dbReference type="Pfam" id="PF01636"/>
    </source>
</evidence>
<dbReference type="Proteomes" id="UP000710440">
    <property type="component" value="Unassembled WGS sequence"/>
</dbReference>
<feature type="domain" description="Aminoglycoside phosphotransferase" evidence="2">
    <location>
        <begin position="98"/>
        <end position="286"/>
    </location>
</feature>
<dbReference type="Pfam" id="PF01636">
    <property type="entry name" value="APH"/>
    <property type="match status" value="1"/>
</dbReference>
<organism evidence="3 4">
    <name type="scientific">Aspergillus viridinutans</name>
    <dbReference type="NCBI Taxonomy" id="75553"/>
    <lineage>
        <taxon>Eukaryota</taxon>
        <taxon>Fungi</taxon>
        <taxon>Dikarya</taxon>
        <taxon>Ascomycota</taxon>
        <taxon>Pezizomycotina</taxon>
        <taxon>Eurotiomycetes</taxon>
        <taxon>Eurotiomycetidae</taxon>
        <taxon>Eurotiales</taxon>
        <taxon>Aspergillaceae</taxon>
        <taxon>Aspergillus</taxon>
        <taxon>Aspergillus subgen. Fumigati</taxon>
    </lineage>
</organism>
<dbReference type="InterPro" id="IPR051678">
    <property type="entry name" value="AGP_Transferase"/>
</dbReference>
<evidence type="ECO:0000313" key="3">
    <source>
        <dbReference type="EMBL" id="GIK04002.1"/>
    </source>
</evidence>
<dbReference type="AlphaFoldDB" id="A0A9P3F3F1"/>
<feature type="region of interest" description="Disordered" evidence="1">
    <location>
        <begin position="1"/>
        <end position="46"/>
    </location>
</feature>
<name>A0A9P3F3F1_ASPVI</name>
<proteinExistence type="predicted"/>
<dbReference type="CDD" id="cd05120">
    <property type="entry name" value="APH_ChoK_like"/>
    <property type="match status" value="1"/>
</dbReference>
<dbReference type="Gene3D" id="3.90.1200.10">
    <property type="match status" value="1"/>
</dbReference>
<accession>A0A9P3F3F1</accession>
<dbReference type="GeneID" id="66936059"/>
<dbReference type="RefSeq" id="XP_043127188.1">
    <property type="nucleotide sequence ID" value="XM_043271253.1"/>
</dbReference>
<reference evidence="3 4" key="1">
    <citation type="submission" date="2021-02" db="EMBL/GenBank/DDBJ databases">
        <title>Pan-genome distribution and transcriptional activeness of fungal secondary metabolism genes in Aspergillus section Fumigati.</title>
        <authorList>
            <person name="Takahashi H."/>
            <person name="Umemura M."/>
            <person name="Ninomiya A."/>
            <person name="Kusuya Y."/>
            <person name="Urayama S."/>
            <person name="Shimizu M."/>
            <person name="Watanabe A."/>
            <person name="Kamei K."/>
            <person name="Yaguchi T."/>
            <person name="Hagiwara D."/>
        </authorList>
    </citation>
    <scope>NUCLEOTIDE SEQUENCE [LARGE SCALE GENOMIC DNA]</scope>
    <source>
        <strain evidence="3 4">IFM 47045</strain>
    </source>
</reference>
<dbReference type="InterPro" id="IPR011009">
    <property type="entry name" value="Kinase-like_dom_sf"/>
</dbReference>
<dbReference type="OrthoDB" id="2906425at2759"/>
<dbReference type="SUPFAM" id="SSF56112">
    <property type="entry name" value="Protein kinase-like (PK-like)"/>
    <property type="match status" value="1"/>
</dbReference>
<evidence type="ECO:0000256" key="1">
    <source>
        <dbReference type="SAM" id="MobiDB-lite"/>
    </source>
</evidence>
<evidence type="ECO:0000313" key="4">
    <source>
        <dbReference type="Proteomes" id="UP000710440"/>
    </source>
</evidence>
<dbReference type="InterPro" id="IPR002575">
    <property type="entry name" value="Aminoglycoside_PTrfase"/>
</dbReference>
<comment type="caution">
    <text evidence="3">The sequence shown here is derived from an EMBL/GenBank/DDBJ whole genome shotgun (WGS) entry which is preliminary data.</text>
</comment>
<keyword evidence="4" id="KW-1185">Reference proteome</keyword>
<feature type="compositionally biased region" description="Basic residues" evidence="1">
    <location>
        <begin position="23"/>
        <end position="32"/>
    </location>
</feature>
<sequence>MSREETRFNLDISSDTAKEARQRGRTSQKSRGIHPSSGNLDEMKLAGPAEEELMINAGRESQKKKEQNRNWVGATYNNQIAQLPFGLILKWSDGTRIEEVLTMQVTRRAGFPVPRVICYGEHPDTAHAPVSILMTRVPGDELGRVYKTLSETDRNSILQQLKGYLEAMRRWRNPWGGNRMCSLLGTAVRSVRIPNHLAGPFETEQEFNEYLLSPAWAGGFQSESEYKNALDRAKKMGEMSHRIVFTHGDLAHHNIMVQGGRITGFLDWEAAGWYPDYWDFTTPLRFATPDSWWYGFLMELGGASYLAELDCERALTSLTSASYYW</sequence>
<protein>
    <recommendedName>
        <fullName evidence="2">Aminoglycoside phosphotransferase domain-containing protein</fullName>
    </recommendedName>
</protein>
<dbReference type="PANTHER" id="PTHR21310">
    <property type="entry name" value="AMINOGLYCOSIDE PHOSPHOTRANSFERASE-RELATED-RELATED"/>
    <property type="match status" value="1"/>
</dbReference>
<dbReference type="EMBL" id="BOPL01000006">
    <property type="protein sequence ID" value="GIK04002.1"/>
    <property type="molecule type" value="Genomic_DNA"/>
</dbReference>